<dbReference type="InterPro" id="IPR036890">
    <property type="entry name" value="HATPase_C_sf"/>
</dbReference>
<dbReference type="InterPro" id="IPR005467">
    <property type="entry name" value="His_kinase_dom"/>
</dbReference>
<keyword evidence="3 8" id="KW-0808">Transferase</keyword>
<dbReference type="SUPFAM" id="SSF55874">
    <property type="entry name" value="ATPase domain of HSP90 chaperone/DNA topoisomerase II/histidine kinase"/>
    <property type="match status" value="1"/>
</dbReference>
<evidence type="ECO:0000313" key="10">
    <source>
        <dbReference type="EMBL" id="KAJ8312706.1"/>
    </source>
</evidence>
<reference evidence="10 11" key="1">
    <citation type="submission" date="2022-12" db="EMBL/GenBank/DDBJ databases">
        <title>Chromosome-level genome of Tegillarca granosa.</title>
        <authorList>
            <person name="Kim J."/>
        </authorList>
    </citation>
    <scope>NUCLEOTIDE SEQUENCE [LARGE SCALE GENOMIC DNA]</scope>
    <source>
        <strain evidence="10">Teg-2019</strain>
        <tissue evidence="10">Adductor muscle</tissue>
    </source>
</reference>
<evidence type="ECO:0000256" key="2">
    <source>
        <dbReference type="ARBA" id="ARBA00022553"/>
    </source>
</evidence>
<organism evidence="10 11">
    <name type="scientific">Tegillarca granosa</name>
    <name type="common">Malaysian cockle</name>
    <name type="synonym">Anadara granosa</name>
    <dbReference type="NCBI Taxonomy" id="220873"/>
    <lineage>
        <taxon>Eukaryota</taxon>
        <taxon>Metazoa</taxon>
        <taxon>Spiralia</taxon>
        <taxon>Lophotrochozoa</taxon>
        <taxon>Mollusca</taxon>
        <taxon>Bivalvia</taxon>
        <taxon>Autobranchia</taxon>
        <taxon>Pteriomorphia</taxon>
        <taxon>Arcoida</taxon>
        <taxon>Arcoidea</taxon>
        <taxon>Arcidae</taxon>
        <taxon>Tegillarca</taxon>
    </lineage>
</organism>
<accession>A0ABQ9F806</accession>
<dbReference type="Pfam" id="PF10436">
    <property type="entry name" value="BCDHK_Adom3"/>
    <property type="match status" value="1"/>
</dbReference>
<dbReference type="PROSITE" id="PS50109">
    <property type="entry name" value="HIS_KIN"/>
    <property type="match status" value="1"/>
</dbReference>
<dbReference type="InterPro" id="IPR036784">
    <property type="entry name" value="AK/P_DHK_N_sf"/>
</dbReference>
<dbReference type="EMBL" id="JARBDR010000440">
    <property type="protein sequence ID" value="KAJ8312706.1"/>
    <property type="molecule type" value="Genomic_DNA"/>
</dbReference>
<evidence type="ECO:0000256" key="6">
    <source>
        <dbReference type="ARBA" id="ARBA00022840"/>
    </source>
</evidence>
<sequence length="426" mass="48177">MKSVGIGSFFLKKIVAMSSPGIINRLSSTGRHRNILTVYGCKLIHGEILSSNVQTRHFSDDVVYKPDLRRSTEFRERSTSVTSFYNQSAIDQYAKANSVRLTPTTLLYAGKIPDGSHLLRSAQYLHKELPVRIAHRIKGFRNLPFIVGCNPTILQVHEMYIRAFNILSRHPPVDDKASEEKFSETLRTLLDDHKDVVTLLAEGFSECRKHIEDEELIKQFLDRTLKSRLGIRLLCEHHLALHNEQPNHVGIIDVNFSPRKLIEQKAEFVRTICESKYGYAPNFRLNGHLHGRFPYIPPPLEYIVGEILKNAFRASVESNMDNLNNIPDVVVTIAVNDVDFVVRVSDRGGGIPHKIINKVWNYNFTTSGTSTDDRVNGGLYGFGLPGSRAYAEFLGGTLLLETMQGVGTDIYLRLCHIDSSREAFRI</sequence>
<dbReference type="InterPro" id="IPR003594">
    <property type="entry name" value="HATPase_dom"/>
</dbReference>
<comment type="subcellular location">
    <subcellularLocation>
        <location evidence="8">Mitochondrion matrix</location>
    </subcellularLocation>
</comment>
<dbReference type="SMART" id="SM00387">
    <property type="entry name" value="HATPase_c"/>
    <property type="match status" value="1"/>
</dbReference>
<proteinExistence type="inferred from homology"/>
<evidence type="ECO:0000256" key="1">
    <source>
        <dbReference type="ARBA" id="ARBA00006155"/>
    </source>
</evidence>
<dbReference type="EC" id="2.7.11.-" evidence="8"/>
<dbReference type="CDD" id="cd16929">
    <property type="entry name" value="HATPase_PDK-like"/>
    <property type="match status" value="1"/>
</dbReference>
<dbReference type="InterPro" id="IPR018955">
    <property type="entry name" value="BCDHK/PDK_N"/>
</dbReference>
<dbReference type="Gene3D" id="1.20.140.20">
    <property type="entry name" value="Alpha-ketoacid/pyruvate dehydrogenase kinase, N-terminal domain"/>
    <property type="match status" value="1"/>
</dbReference>
<keyword evidence="2" id="KW-0597">Phosphoprotein</keyword>
<keyword evidence="11" id="KW-1185">Reference proteome</keyword>
<gene>
    <name evidence="10" type="ORF">KUTeg_010079</name>
</gene>
<comment type="caution">
    <text evidence="10">The sequence shown here is derived from an EMBL/GenBank/DDBJ whole genome shotgun (WGS) entry which is preliminary data.</text>
</comment>
<comment type="similarity">
    <text evidence="1 8">Belongs to the PDK/BCKDK protein kinase family.</text>
</comment>
<dbReference type="Pfam" id="PF02518">
    <property type="entry name" value="HATPase_c"/>
    <property type="match status" value="1"/>
</dbReference>
<keyword evidence="7 8" id="KW-0496">Mitochondrion</keyword>
<dbReference type="PANTHER" id="PTHR11947:SF20">
    <property type="entry name" value="[3-METHYL-2-OXOBUTANOATE DEHYDROGENASE [LIPOAMIDE]] KINASE, MITOCHONDRIAL"/>
    <property type="match status" value="1"/>
</dbReference>
<dbReference type="Proteomes" id="UP001217089">
    <property type="component" value="Unassembled WGS sequence"/>
</dbReference>
<evidence type="ECO:0000256" key="7">
    <source>
        <dbReference type="ARBA" id="ARBA00023128"/>
    </source>
</evidence>
<keyword evidence="4 8" id="KW-0547">Nucleotide-binding</keyword>
<feature type="domain" description="Histidine kinase" evidence="9">
    <location>
        <begin position="300"/>
        <end position="414"/>
    </location>
</feature>
<evidence type="ECO:0000256" key="5">
    <source>
        <dbReference type="ARBA" id="ARBA00022777"/>
    </source>
</evidence>
<evidence type="ECO:0000313" key="11">
    <source>
        <dbReference type="Proteomes" id="UP001217089"/>
    </source>
</evidence>
<evidence type="ECO:0000256" key="4">
    <source>
        <dbReference type="ARBA" id="ARBA00022741"/>
    </source>
</evidence>
<evidence type="ECO:0000256" key="8">
    <source>
        <dbReference type="RuleBase" id="RU366032"/>
    </source>
</evidence>
<evidence type="ECO:0000259" key="9">
    <source>
        <dbReference type="PROSITE" id="PS50109"/>
    </source>
</evidence>
<keyword evidence="5 8" id="KW-0418">Kinase</keyword>
<dbReference type="InterPro" id="IPR039028">
    <property type="entry name" value="BCKD/PDK"/>
</dbReference>
<name>A0ABQ9F806_TEGGR</name>
<dbReference type="SUPFAM" id="SSF69012">
    <property type="entry name" value="alpha-ketoacid dehydrogenase kinase, N-terminal domain"/>
    <property type="match status" value="1"/>
</dbReference>
<keyword evidence="6 8" id="KW-0067">ATP-binding</keyword>
<dbReference type="Gene3D" id="3.30.565.10">
    <property type="entry name" value="Histidine kinase-like ATPase, C-terminal domain"/>
    <property type="match status" value="1"/>
</dbReference>
<dbReference type="PANTHER" id="PTHR11947">
    <property type="entry name" value="PYRUVATE DEHYDROGENASE KINASE"/>
    <property type="match status" value="1"/>
</dbReference>
<evidence type="ECO:0000256" key="3">
    <source>
        <dbReference type="ARBA" id="ARBA00022679"/>
    </source>
</evidence>
<protein>
    <recommendedName>
        <fullName evidence="8">Protein-serine/threonine kinase</fullName>
        <ecNumber evidence="8">2.7.11.-</ecNumber>
    </recommendedName>
</protein>